<name>A0A3G6T6X6_9FLAO</name>
<reference evidence="2" key="1">
    <citation type="submission" date="2018-11" db="EMBL/GenBank/DDBJ databases">
        <title>Proposal to divide the Flavobacteriaceae and reorganize its genera based on Amino Acid Identity values calculated from whole genome sequences.</title>
        <authorList>
            <person name="Nicholson A.C."/>
            <person name="Gulvik C.A."/>
            <person name="Whitney A.M."/>
            <person name="Humrighouse B.W."/>
            <person name="Bell M."/>
            <person name="Holmes B."/>
            <person name="Steigerwalt A.G."/>
            <person name="Villarma A."/>
            <person name="Sheth M."/>
            <person name="Batra D."/>
            <person name="Pryor J."/>
            <person name="Bernardet J.-F."/>
            <person name="Hugo C."/>
            <person name="Kampfer P."/>
            <person name="Newman J."/>
            <person name="McQuiston J.R."/>
        </authorList>
    </citation>
    <scope>NUCLEOTIDE SEQUENCE [LARGE SCALE GENOMIC DNA]</scope>
    <source>
        <strain evidence="2">G0229</strain>
    </source>
</reference>
<dbReference type="Proteomes" id="UP000271193">
    <property type="component" value="Chromosome"/>
</dbReference>
<gene>
    <name evidence="1" type="ORF">EG339_02825</name>
</gene>
<dbReference type="AlphaFoldDB" id="A0A3G6T6X6"/>
<dbReference type="KEGG" id="cben:EG339_02825"/>
<accession>A0A3G6T6X6</accession>
<dbReference type="GeneID" id="99063733"/>
<dbReference type="EMBL" id="CP033932">
    <property type="protein sequence ID" value="AZB23629.1"/>
    <property type="molecule type" value="Genomic_DNA"/>
</dbReference>
<dbReference type="RefSeq" id="WP_123868764.1">
    <property type="nucleotide sequence ID" value="NZ_CP033932.1"/>
</dbReference>
<proteinExistence type="predicted"/>
<organism evidence="1 2">
    <name type="scientific">Chryseobacterium bernardetii</name>
    <dbReference type="NCBI Taxonomy" id="1241978"/>
    <lineage>
        <taxon>Bacteria</taxon>
        <taxon>Pseudomonadati</taxon>
        <taxon>Bacteroidota</taxon>
        <taxon>Flavobacteriia</taxon>
        <taxon>Flavobacteriales</taxon>
        <taxon>Weeksellaceae</taxon>
        <taxon>Chryseobacterium group</taxon>
        <taxon>Chryseobacterium</taxon>
    </lineage>
</organism>
<evidence type="ECO:0000313" key="2">
    <source>
        <dbReference type="Proteomes" id="UP000271193"/>
    </source>
</evidence>
<keyword evidence="2" id="KW-1185">Reference proteome</keyword>
<evidence type="ECO:0000313" key="1">
    <source>
        <dbReference type="EMBL" id="AZB23629.1"/>
    </source>
</evidence>
<protein>
    <submittedName>
        <fullName evidence="1">Uncharacterized protein</fullName>
    </submittedName>
</protein>
<sequence length="79" mass="9143">MTPKEFPEQNILFGADQPEYLPLPAHRNEQGDVITCWELSEEEVKTIIETKCIFLSLKTFNEPLQPVFITADRSELFSE</sequence>